<dbReference type="HOGENOM" id="CLU_1541197_0_0_1"/>
<sequence length="174" mass="19223">MVDGHRARQPQSKPCDQVRRQASYTQRNLFLVVPSFLSSPIATTPTLTLVPPSASSFFENLGKLLDPPPLVSPSPSGSDSERSPHAHRKRAHASGRSLPLFIPFRPPSRPPGTRPEPPSTDREERENATAGDCRALTFERETAARAPLRATTLDHSKERRSVHAHAHAFWSIVL</sequence>
<feature type="region of interest" description="Disordered" evidence="1">
    <location>
        <begin position="68"/>
        <end position="131"/>
    </location>
</feature>
<feature type="region of interest" description="Disordered" evidence="1">
    <location>
        <begin position="1"/>
        <end position="20"/>
    </location>
</feature>
<evidence type="ECO:0000256" key="1">
    <source>
        <dbReference type="SAM" id="MobiDB-lite"/>
    </source>
</evidence>
<dbReference type="EMBL" id="AMBO01000313">
    <property type="protein sequence ID" value="EKD01570.1"/>
    <property type="molecule type" value="Genomic_DNA"/>
</dbReference>
<gene>
    <name evidence="2" type="ORF">A1Q2_04131</name>
</gene>
<accession>K1VC60</accession>
<name>K1VC60_TRIAC</name>
<evidence type="ECO:0000313" key="2">
    <source>
        <dbReference type="EMBL" id="EKD01570.1"/>
    </source>
</evidence>
<reference evidence="2 3" key="1">
    <citation type="journal article" date="2012" name="Eukaryot. Cell">
        <title>Genome sequence of the Trichosporon asahii environmental strain CBS 8904.</title>
        <authorList>
            <person name="Yang R.Y."/>
            <person name="Li H.T."/>
            <person name="Zhu H."/>
            <person name="Zhou G.P."/>
            <person name="Wang M."/>
            <person name="Wang L."/>
        </authorList>
    </citation>
    <scope>NUCLEOTIDE SEQUENCE [LARGE SCALE GENOMIC DNA]</scope>
    <source>
        <strain evidence="2 3">CBS 8904</strain>
    </source>
</reference>
<comment type="caution">
    <text evidence="2">The sequence shown here is derived from an EMBL/GenBank/DDBJ whole genome shotgun (WGS) entry which is preliminary data.</text>
</comment>
<keyword evidence="3" id="KW-1185">Reference proteome</keyword>
<dbReference type="InParanoid" id="K1VC60"/>
<dbReference type="AlphaFoldDB" id="K1VC60"/>
<protein>
    <submittedName>
        <fullName evidence="2">Uncharacterized protein</fullName>
    </submittedName>
</protein>
<proteinExistence type="predicted"/>
<feature type="compositionally biased region" description="Pro residues" evidence="1">
    <location>
        <begin position="104"/>
        <end position="118"/>
    </location>
</feature>
<feature type="compositionally biased region" description="Polar residues" evidence="1">
    <location>
        <begin position="9"/>
        <end position="20"/>
    </location>
</feature>
<organism evidence="2 3">
    <name type="scientific">Trichosporon asahii var. asahii (strain CBS 8904)</name>
    <name type="common">Yeast</name>
    <dbReference type="NCBI Taxonomy" id="1220162"/>
    <lineage>
        <taxon>Eukaryota</taxon>
        <taxon>Fungi</taxon>
        <taxon>Dikarya</taxon>
        <taxon>Basidiomycota</taxon>
        <taxon>Agaricomycotina</taxon>
        <taxon>Tremellomycetes</taxon>
        <taxon>Trichosporonales</taxon>
        <taxon>Trichosporonaceae</taxon>
        <taxon>Trichosporon</taxon>
    </lineage>
</organism>
<evidence type="ECO:0000313" key="3">
    <source>
        <dbReference type="Proteomes" id="UP000006757"/>
    </source>
</evidence>
<dbReference type="Proteomes" id="UP000006757">
    <property type="component" value="Unassembled WGS sequence"/>
</dbReference>